<dbReference type="PRINTS" id="PR00237">
    <property type="entry name" value="GPCRRHODOPSN"/>
</dbReference>
<dbReference type="InterPro" id="IPR000276">
    <property type="entry name" value="GPCR_Rhodpsn"/>
</dbReference>
<keyword evidence="6 14" id="KW-0681">Retinal protein</keyword>
<evidence type="ECO:0000256" key="11">
    <source>
        <dbReference type="ARBA" id="ARBA00023157"/>
    </source>
</evidence>
<keyword evidence="3 14" id="KW-0600">Photoreceptor protein</keyword>
<dbReference type="SMART" id="SM01381">
    <property type="entry name" value="7TM_GPCR_Srsx"/>
    <property type="match status" value="1"/>
</dbReference>
<dbReference type="GeneID" id="103386955"/>
<feature type="transmembrane region" description="Helical" evidence="14">
    <location>
        <begin position="20"/>
        <end position="45"/>
    </location>
</feature>
<feature type="domain" description="G-protein coupled receptors family 1 profile" evidence="16">
    <location>
        <begin position="36"/>
        <end position="303"/>
    </location>
</feature>
<dbReference type="FunFam" id="1.20.1070.10:FF:000083">
    <property type="entry name" value="Melanopsin 1"/>
    <property type="match status" value="1"/>
</dbReference>
<keyword evidence="13 14" id="KW-0807">Transducer</keyword>
<keyword evidence="5 14" id="KW-0812">Transmembrane</keyword>
<dbReference type="PROSITE" id="PS50262">
    <property type="entry name" value="G_PROTEIN_RECEP_F1_2"/>
    <property type="match status" value="1"/>
</dbReference>
<evidence type="ECO:0000256" key="7">
    <source>
        <dbReference type="ARBA" id="ARBA00022989"/>
    </source>
</evidence>
<feature type="transmembrane region" description="Helical" evidence="14">
    <location>
        <begin position="181"/>
        <end position="207"/>
    </location>
</feature>
<proteinExistence type="inferred from homology"/>
<reference evidence="17" key="2">
    <citation type="submission" date="2025-08" db="UniProtKB">
        <authorList>
            <consortium name="Ensembl"/>
        </authorList>
    </citation>
    <scope>IDENTIFICATION</scope>
</reference>
<dbReference type="OMA" id="WKMAKIV"/>
<evidence type="ECO:0000256" key="8">
    <source>
        <dbReference type="ARBA" id="ARBA00022991"/>
    </source>
</evidence>
<evidence type="ECO:0000259" key="16">
    <source>
        <dbReference type="PROSITE" id="PS50262"/>
    </source>
</evidence>
<keyword evidence="8 14" id="KW-0157">Chromophore</keyword>
<dbReference type="Gene3D" id="1.20.1070.10">
    <property type="entry name" value="Rhodopsin 7-helix transmembrane proteins"/>
    <property type="match status" value="1"/>
</dbReference>
<dbReference type="PANTHER" id="PTHR24240">
    <property type="entry name" value="OPSIN"/>
    <property type="match status" value="1"/>
</dbReference>
<dbReference type="PROSITE" id="PS00237">
    <property type="entry name" value="G_PROTEIN_RECEP_F1_1"/>
    <property type="match status" value="1"/>
</dbReference>
<dbReference type="AlphaFoldDB" id="A0A3P8UKP0"/>
<keyword evidence="2" id="KW-1003">Cell membrane</keyword>
<dbReference type="Proteomes" id="UP000265120">
    <property type="component" value="Chromosome 12"/>
</dbReference>
<accession>A0A3P8UKP0</accession>
<keyword evidence="7 14" id="KW-1133">Transmembrane helix</keyword>
<feature type="transmembrane region" description="Helical" evidence="14">
    <location>
        <begin position="94"/>
        <end position="115"/>
    </location>
</feature>
<keyword evidence="12 14" id="KW-0675">Receptor</keyword>
<feature type="compositionally biased region" description="Low complexity" evidence="15">
    <location>
        <begin position="469"/>
        <end position="487"/>
    </location>
</feature>
<evidence type="ECO:0000256" key="4">
    <source>
        <dbReference type="ARBA" id="ARBA00022606"/>
    </source>
</evidence>
<feature type="region of interest" description="Disordered" evidence="15">
    <location>
        <begin position="343"/>
        <end position="389"/>
    </location>
</feature>
<evidence type="ECO:0000256" key="2">
    <source>
        <dbReference type="ARBA" id="ARBA00022475"/>
    </source>
</evidence>
<dbReference type="KEGG" id="csem:103386955"/>
<evidence type="ECO:0000313" key="18">
    <source>
        <dbReference type="Proteomes" id="UP000265120"/>
    </source>
</evidence>
<keyword evidence="9 14" id="KW-0297">G-protein coupled receptor</keyword>
<evidence type="ECO:0000256" key="13">
    <source>
        <dbReference type="ARBA" id="ARBA00023224"/>
    </source>
</evidence>
<feature type="transmembrane region" description="Helical" evidence="14">
    <location>
        <begin position="57"/>
        <end position="82"/>
    </location>
</feature>
<dbReference type="PROSITE" id="PS00238">
    <property type="entry name" value="OPSIN"/>
    <property type="match status" value="1"/>
</dbReference>
<feature type="compositionally biased region" description="Low complexity" evidence="15">
    <location>
        <begin position="343"/>
        <end position="357"/>
    </location>
</feature>
<keyword evidence="4 14" id="KW-0716">Sensory transduction</keyword>
<keyword evidence="11" id="KW-1015">Disulfide bond</keyword>
<evidence type="ECO:0000256" key="5">
    <source>
        <dbReference type="ARBA" id="ARBA00022692"/>
    </source>
</evidence>
<evidence type="ECO:0000256" key="12">
    <source>
        <dbReference type="ARBA" id="ARBA00023170"/>
    </source>
</evidence>
<sequence>MVPRVPYPFPTVDVPEHAHYTIGSVILAIGITGMVGNFLVIYAFSRSRSLRTPANMFIINLAVTDLLMCLTQTPIFFTTSLHKRWIFGEKACEVYAFCGALFGICSMITLTVIAVDRYVVITRPLTSIGVLSKKRAFLVLLGAWFYSLGWSLPPFFGWSAYVPEGLMTSCTWDYMTFTPSVRAYTMLLFIFVFFLPLFIIIYCYIFIFRAIRNTNQAVGKVNGSVHSHSSGRNLVKSRHRLQNEWKMAKIALMVILLYVISWSPYSAVALTAFAGYADMLTPYMNSVPAVIAKASAIHNPIIYAITHPKYRVALAKYIPCLGVLLCVHPRDLRSSSSSFVSTRRSTVTSQSSEMSSQYRRHAAGQSRLSSASDSESGLTDTEADLSSVGSRSASRQVSCDVSRDTAELVDFKPSSSFKAKMKNNDSGIFERTSCDNDVSPNTDVTKSSLGRIPSIVVTAETGPFLPIGRSSSRSARPKSSSKDSAVI</sequence>
<organism evidence="17 18">
    <name type="scientific">Cynoglossus semilaevis</name>
    <name type="common">Tongue sole</name>
    <dbReference type="NCBI Taxonomy" id="244447"/>
    <lineage>
        <taxon>Eukaryota</taxon>
        <taxon>Metazoa</taxon>
        <taxon>Chordata</taxon>
        <taxon>Craniata</taxon>
        <taxon>Vertebrata</taxon>
        <taxon>Euteleostomi</taxon>
        <taxon>Actinopterygii</taxon>
        <taxon>Neopterygii</taxon>
        <taxon>Teleostei</taxon>
        <taxon>Neoteleostei</taxon>
        <taxon>Acanthomorphata</taxon>
        <taxon>Carangaria</taxon>
        <taxon>Pleuronectiformes</taxon>
        <taxon>Pleuronectoidei</taxon>
        <taxon>Cynoglossidae</taxon>
        <taxon>Cynoglossinae</taxon>
        <taxon>Cynoglossus</taxon>
    </lineage>
</organism>
<reference evidence="17" key="3">
    <citation type="submission" date="2025-09" db="UniProtKB">
        <authorList>
            <consortium name="Ensembl"/>
        </authorList>
    </citation>
    <scope>IDENTIFICATION</scope>
</reference>
<dbReference type="GO" id="GO:0005886">
    <property type="term" value="C:plasma membrane"/>
    <property type="evidence" value="ECO:0007669"/>
    <property type="project" value="UniProtKB-SubCell"/>
</dbReference>
<dbReference type="CTD" id="571624"/>
<protein>
    <submittedName>
        <fullName evidence="17">Melanopsin-A</fullName>
    </submittedName>
</protein>
<evidence type="ECO:0000256" key="1">
    <source>
        <dbReference type="ARBA" id="ARBA00004651"/>
    </source>
</evidence>
<dbReference type="InterPro" id="IPR017452">
    <property type="entry name" value="GPCR_Rhodpsn_7TM"/>
</dbReference>
<keyword evidence="18" id="KW-1185">Reference proteome</keyword>
<dbReference type="GO" id="GO:0007602">
    <property type="term" value="P:phototransduction"/>
    <property type="evidence" value="ECO:0007669"/>
    <property type="project" value="UniProtKB-KW"/>
</dbReference>
<feature type="transmembrane region" description="Helical" evidence="14">
    <location>
        <begin position="250"/>
        <end position="276"/>
    </location>
</feature>
<evidence type="ECO:0000256" key="3">
    <source>
        <dbReference type="ARBA" id="ARBA00022543"/>
    </source>
</evidence>
<name>A0A3P8UKP0_CYNSE</name>
<dbReference type="GO" id="GO:0007601">
    <property type="term" value="P:visual perception"/>
    <property type="evidence" value="ECO:0007669"/>
    <property type="project" value="InterPro"/>
</dbReference>
<dbReference type="InterPro" id="IPR050125">
    <property type="entry name" value="GPCR_opsins"/>
</dbReference>
<dbReference type="RefSeq" id="XP_008319628.1">
    <property type="nucleotide sequence ID" value="XM_008321406.3"/>
</dbReference>
<dbReference type="PRINTS" id="PR00238">
    <property type="entry name" value="OPSIN"/>
</dbReference>
<reference evidence="17 18" key="1">
    <citation type="journal article" date="2014" name="Nat. Genet.">
        <title>Whole-genome sequence of a flatfish provides insights into ZW sex chromosome evolution and adaptation to a benthic lifestyle.</title>
        <authorList>
            <person name="Chen S."/>
            <person name="Zhang G."/>
            <person name="Shao C."/>
            <person name="Huang Q."/>
            <person name="Liu G."/>
            <person name="Zhang P."/>
            <person name="Song W."/>
            <person name="An N."/>
            <person name="Chalopin D."/>
            <person name="Volff J.N."/>
            <person name="Hong Y."/>
            <person name="Li Q."/>
            <person name="Sha Z."/>
            <person name="Zhou H."/>
            <person name="Xie M."/>
            <person name="Yu Q."/>
            <person name="Liu Y."/>
            <person name="Xiang H."/>
            <person name="Wang N."/>
            <person name="Wu K."/>
            <person name="Yang C."/>
            <person name="Zhou Q."/>
            <person name="Liao X."/>
            <person name="Yang L."/>
            <person name="Hu Q."/>
            <person name="Zhang J."/>
            <person name="Meng L."/>
            <person name="Jin L."/>
            <person name="Tian Y."/>
            <person name="Lian J."/>
            <person name="Yang J."/>
            <person name="Miao G."/>
            <person name="Liu S."/>
            <person name="Liang Z."/>
            <person name="Yan F."/>
            <person name="Li Y."/>
            <person name="Sun B."/>
            <person name="Zhang H."/>
            <person name="Zhang J."/>
            <person name="Zhu Y."/>
            <person name="Du M."/>
            <person name="Zhao Y."/>
            <person name="Schartl M."/>
            <person name="Tang Q."/>
            <person name="Wang J."/>
        </authorList>
    </citation>
    <scope>NUCLEOTIDE SEQUENCE</scope>
</reference>
<dbReference type="GO" id="GO:0004930">
    <property type="term" value="F:G protein-coupled receptor activity"/>
    <property type="evidence" value="ECO:0007669"/>
    <property type="project" value="UniProtKB-KW"/>
</dbReference>
<dbReference type="SUPFAM" id="SSF81321">
    <property type="entry name" value="Family A G protein-coupled receptor-like"/>
    <property type="match status" value="1"/>
</dbReference>
<dbReference type="GeneTree" id="ENSGT00970000195172"/>
<evidence type="ECO:0000256" key="15">
    <source>
        <dbReference type="SAM" id="MobiDB-lite"/>
    </source>
</evidence>
<comment type="similarity">
    <text evidence="14">Belongs to the G-protein coupled receptor 1 family. Opsin subfamily.</text>
</comment>
<dbReference type="GO" id="GO:0009881">
    <property type="term" value="F:photoreceptor activity"/>
    <property type="evidence" value="ECO:0007669"/>
    <property type="project" value="UniProtKB-KW"/>
</dbReference>
<evidence type="ECO:0000256" key="6">
    <source>
        <dbReference type="ARBA" id="ARBA00022925"/>
    </source>
</evidence>
<comment type="subcellular location">
    <subcellularLocation>
        <location evidence="1">Cell membrane</location>
        <topology evidence="1">Multi-pass membrane protein</topology>
    </subcellularLocation>
    <subcellularLocation>
        <location evidence="14">Membrane</location>
        <topology evidence="14">Multi-pass membrane protein</topology>
    </subcellularLocation>
</comment>
<dbReference type="InterPro" id="IPR027430">
    <property type="entry name" value="Retinal_BS"/>
</dbReference>
<dbReference type="InterPro" id="IPR001760">
    <property type="entry name" value="Opsin"/>
</dbReference>
<keyword evidence="10 14" id="KW-0472">Membrane</keyword>
<evidence type="ECO:0000256" key="14">
    <source>
        <dbReference type="RuleBase" id="RU004951"/>
    </source>
</evidence>
<evidence type="ECO:0000256" key="10">
    <source>
        <dbReference type="ARBA" id="ARBA00023136"/>
    </source>
</evidence>
<evidence type="ECO:0000256" key="9">
    <source>
        <dbReference type="ARBA" id="ARBA00023040"/>
    </source>
</evidence>
<dbReference type="Ensembl" id="ENSCSET00000002454.1">
    <property type="protein sequence ID" value="ENSCSEP00000002414.1"/>
    <property type="gene ID" value="ENSCSEG00000001621.1"/>
</dbReference>
<feature type="region of interest" description="Disordered" evidence="15">
    <location>
        <begin position="463"/>
        <end position="487"/>
    </location>
</feature>
<comment type="caution">
    <text evidence="14">Lacks conserved residue(s) required for the propagation of feature annotation.</text>
</comment>
<feature type="compositionally biased region" description="Polar residues" evidence="15">
    <location>
        <begin position="366"/>
        <end position="379"/>
    </location>
</feature>
<dbReference type="Pfam" id="PF00001">
    <property type="entry name" value="7tm_1"/>
    <property type="match status" value="1"/>
</dbReference>
<feature type="transmembrane region" description="Helical" evidence="14">
    <location>
        <begin position="136"/>
        <end position="161"/>
    </location>
</feature>
<dbReference type="OrthoDB" id="9996086at2759"/>
<evidence type="ECO:0000313" key="17">
    <source>
        <dbReference type="Ensembl" id="ENSCSEP00000002414.1"/>
    </source>
</evidence>